<dbReference type="Proteomes" id="UP001345963">
    <property type="component" value="Unassembled WGS sequence"/>
</dbReference>
<proteinExistence type="predicted"/>
<dbReference type="EMBL" id="JAHUTI010012875">
    <property type="protein sequence ID" value="MED6236810.1"/>
    <property type="molecule type" value="Genomic_DNA"/>
</dbReference>
<evidence type="ECO:0000313" key="2">
    <source>
        <dbReference type="Proteomes" id="UP001345963"/>
    </source>
</evidence>
<reference evidence="1 2" key="1">
    <citation type="submission" date="2021-07" db="EMBL/GenBank/DDBJ databases">
        <authorList>
            <person name="Palmer J.M."/>
        </authorList>
    </citation>
    <scope>NUCLEOTIDE SEQUENCE [LARGE SCALE GENOMIC DNA]</scope>
    <source>
        <strain evidence="1 2">AT_MEX2019</strain>
        <tissue evidence="1">Muscle</tissue>
    </source>
</reference>
<gene>
    <name evidence="1" type="ORF">ATANTOWER_014607</name>
</gene>
<sequence length="109" mass="11971">MFPGLILPPESPSPDLSWGLDLSPVDCAHKTTKGIAWKASRSDPKLPQLTPFDAKELWYSLLSMEDRASHSISKAKLSRAISFCHFYLGSLSLGHGPYLMIIGDGQNLD</sequence>
<organism evidence="1 2">
    <name type="scientific">Ataeniobius toweri</name>
    <dbReference type="NCBI Taxonomy" id="208326"/>
    <lineage>
        <taxon>Eukaryota</taxon>
        <taxon>Metazoa</taxon>
        <taxon>Chordata</taxon>
        <taxon>Craniata</taxon>
        <taxon>Vertebrata</taxon>
        <taxon>Euteleostomi</taxon>
        <taxon>Actinopterygii</taxon>
        <taxon>Neopterygii</taxon>
        <taxon>Teleostei</taxon>
        <taxon>Neoteleostei</taxon>
        <taxon>Acanthomorphata</taxon>
        <taxon>Ovalentaria</taxon>
        <taxon>Atherinomorphae</taxon>
        <taxon>Cyprinodontiformes</taxon>
        <taxon>Goodeidae</taxon>
        <taxon>Ataeniobius</taxon>
    </lineage>
</organism>
<evidence type="ECO:0000313" key="1">
    <source>
        <dbReference type="EMBL" id="MED6236810.1"/>
    </source>
</evidence>
<comment type="caution">
    <text evidence="1">The sequence shown here is derived from an EMBL/GenBank/DDBJ whole genome shotgun (WGS) entry which is preliminary data.</text>
</comment>
<name>A0ABU7AG00_9TELE</name>
<accession>A0ABU7AG00</accession>
<protein>
    <submittedName>
        <fullName evidence="1">Uncharacterized protein</fullName>
    </submittedName>
</protein>
<keyword evidence="2" id="KW-1185">Reference proteome</keyword>